<dbReference type="EMBL" id="JAWJWF010000049">
    <property type="protein sequence ID" value="KAK6619336.1"/>
    <property type="molecule type" value="Genomic_DNA"/>
</dbReference>
<evidence type="ECO:0000313" key="6">
    <source>
        <dbReference type="Proteomes" id="UP001359485"/>
    </source>
</evidence>
<dbReference type="PANTHER" id="PTHR23222">
    <property type="entry name" value="PROHIBITIN"/>
    <property type="match status" value="1"/>
</dbReference>
<evidence type="ECO:0000313" key="7">
    <source>
        <dbReference type="Proteomes" id="UP001372834"/>
    </source>
</evidence>
<dbReference type="InterPro" id="IPR036013">
    <property type="entry name" value="Band_7/SPFH_dom_sf"/>
</dbReference>
<dbReference type="CDD" id="cd03401">
    <property type="entry name" value="SPFH_prohibitin"/>
    <property type="match status" value="1"/>
</dbReference>
<keyword evidence="6" id="KW-1185">Reference proteome</keyword>
<name>A0AAN8NZB7_POLSC</name>
<dbReference type="PRINTS" id="PR00679">
    <property type="entry name" value="PROHIBITIN"/>
</dbReference>
<dbReference type="SUPFAM" id="SSF117892">
    <property type="entry name" value="Band 7/SPFH domain"/>
    <property type="match status" value="1"/>
</dbReference>
<comment type="similarity">
    <text evidence="1 2">Belongs to the prohibitin family.</text>
</comment>
<dbReference type="Pfam" id="PF01145">
    <property type="entry name" value="Band_7"/>
    <property type="match status" value="1"/>
</dbReference>
<sequence length="274" mass="30198">MASQFFNRIGQLGLTVALAGGVLNSALYNVDGGHRAVIFDRFVGVKNEVIGEGTHFFIPWVQKPIIFDTRCRPRNVPVITGSKDLQNVNITLRILFRPQPEQLPRIYTILGVDYDERVLPSITTEVLKAVVAQFDAGELITQREVVSQKVSEELTDRASQFGVILDDISITHLTFGKEFTQAVELKQVAQQEAEKARFLVEKAEQNKKATVISAEGDAQAAILLAKSFGEAGEGLVELRRIEAAEDIAYQLSKSRQVSYLPAGQNVFLNLPAAS</sequence>
<dbReference type="GO" id="GO:0007005">
    <property type="term" value="P:mitochondrion organization"/>
    <property type="evidence" value="ECO:0007669"/>
    <property type="project" value="TreeGrafter"/>
</dbReference>
<dbReference type="FunFam" id="3.30.479.30:FF:000001">
    <property type="entry name" value="Prohibitin 2"/>
    <property type="match status" value="1"/>
</dbReference>
<dbReference type="InterPro" id="IPR001107">
    <property type="entry name" value="Band_7"/>
</dbReference>
<keyword evidence="2" id="KW-0496">Mitochondrion</keyword>
<keyword evidence="2" id="KW-0999">Mitochondrion inner membrane</keyword>
<dbReference type="EMBL" id="JAWJWE010000038">
    <property type="protein sequence ID" value="KAK6623316.1"/>
    <property type="molecule type" value="Genomic_DNA"/>
</dbReference>
<dbReference type="InterPro" id="IPR000163">
    <property type="entry name" value="Prohibitin"/>
</dbReference>
<gene>
    <name evidence="5" type="ORF">RUM43_009168</name>
    <name evidence="4" type="ORF">RUM44_003718</name>
</gene>
<dbReference type="PANTHER" id="PTHR23222:SF0">
    <property type="entry name" value="PROHIBITIN 1"/>
    <property type="match status" value="1"/>
</dbReference>
<proteinExistence type="inferred from homology"/>
<keyword evidence="2" id="KW-0472">Membrane</keyword>
<dbReference type="Proteomes" id="UP001372834">
    <property type="component" value="Unassembled WGS sequence"/>
</dbReference>
<dbReference type="SMART" id="SM00244">
    <property type="entry name" value="PHB"/>
    <property type="match status" value="1"/>
</dbReference>
<protein>
    <recommendedName>
        <fullName evidence="2">Prohibitin</fullName>
    </recommendedName>
</protein>
<dbReference type="Proteomes" id="UP001359485">
    <property type="component" value="Unassembled WGS sequence"/>
</dbReference>
<evidence type="ECO:0000256" key="1">
    <source>
        <dbReference type="ARBA" id="ARBA00009658"/>
    </source>
</evidence>
<comment type="caution">
    <text evidence="5">The sequence shown here is derived from an EMBL/GenBank/DDBJ whole genome shotgun (WGS) entry which is preliminary data.</text>
</comment>
<organism evidence="5 7">
    <name type="scientific">Polyplax serrata</name>
    <name type="common">Common mouse louse</name>
    <dbReference type="NCBI Taxonomy" id="468196"/>
    <lineage>
        <taxon>Eukaryota</taxon>
        <taxon>Metazoa</taxon>
        <taxon>Ecdysozoa</taxon>
        <taxon>Arthropoda</taxon>
        <taxon>Hexapoda</taxon>
        <taxon>Insecta</taxon>
        <taxon>Pterygota</taxon>
        <taxon>Neoptera</taxon>
        <taxon>Paraneoptera</taxon>
        <taxon>Psocodea</taxon>
        <taxon>Troctomorpha</taxon>
        <taxon>Phthiraptera</taxon>
        <taxon>Anoplura</taxon>
        <taxon>Polyplacidae</taxon>
        <taxon>Polyplax</taxon>
    </lineage>
</organism>
<dbReference type="GO" id="GO:0005743">
    <property type="term" value="C:mitochondrial inner membrane"/>
    <property type="evidence" value="ECO:0007669"/>
    <property type="project" value="UniProtKB-SubCell"/>
</dbReference>
<feature type="domain" description="Band 7" evidence="3">
    <location>
        <begin position="26"/>
        <end position="187"/>
    </location>
</feature>
<evidence type="ECO:0000313" key="5">
    <source>
        <dbReference type="EMBL" id="KAK6623316.1"/>
    </source>
</evidence>
<dbReference type="AlphaFoldDB" id="A0AAN8NZB7"/>
<evidence type="ECO:0000313" key="4">
    <source>
        <dbReference type="EMBL" id="KAK6619336.1"/>
    </source>
</evidence>
<evidence type="ECO:0000256" key="2">
    <source>
        <dbReference type="RuleBase" id="RU366048"/>
    </source>
</evidence>
<dbReference type="Gene3D" id="3.30.479.30">
    <property type="entry name" value="Band 7 domain"/>
    <property type="match status" value="1"/>
</dbReference>
<evidence type="ECO:0000259" key="3">
    <source>
        <dbReference type="SMART" id="SM00244"/>
    </source>
</evidence>
<accession>A0AAN8NZB7</accession>
<reference evidence="5 7" key="1">
    <citation type="submission" date="2023-10" db="EMBL/GenBank/DDBJ databases">
        <title>Genomes of two closely related lineages of the louse Polyplax serrata with different host specificities.</title>
        <authorList>
            <person name="Martinu J."/>
            <person name="Tarabai H."/>
            <person name="Stefka J."/>
            <person name="Hypsa V."/>
        </authorList>
    </citation>
    <scope>NUCLEOTIDE SEQUENCE [LARGE SCALE GENOMIC DNA]</scope>
    <source>
        <strain evidence="4">98ZLc_SE</strain>
        <strain evidence="5">HR10_N</strain>
    </source>
</reference>
<comment type="subcellular location">
    <subcellularLocation>
        <location evidence="2">Mitochondrion inner membrane</location>
    </subcellularLocation>
</comment>